<keyword evidence="3" id="KW-1185">Reference proteome</keyword>
<evidence type="ECO:0000259" key="1">
    <source>
        <dbReference type="Pfam" id="PF04127"/>
    </source>
</evidence>
<dbReference type="RefSeq" id="WP_145276875.1">
    <property type="nucleotide sequence ID" value="NZ_CP036426.1"/>
</dbReference>
<dbReference type="SUPFAM" id="SSF102645">
    <property type="entry name" value="CoaB-like"/>
    <property type="match status" value="1"/>
</dbReference>
<dbReference type="KEGG" id="tpla:ElP_63650"/>
<feature type="domain" description="DNA/pantothenate metabolism flavoprotein C-terminal" evidence="1">
    <location>
        <begin position="2"/>
        <end position="52"/>
    </location>
</feature>
<name>A0A518HC34_9BACT</name>
<protein>
    <submittedName>
        <fullName evidence="2">Phosphopantothenate--cysteine ligase</fullName>
    </submittedName>
</protein>
<dbReference type="EMBL" id="CP036426">
    <property type="protein sequence ID" value="QDV38410.1"/>
    <property type="molecule type" value="Genomic_DNA"/>
</dbReference>
<dbReference type="InterPro" id="IPR035929">
    <property type="entry name" value="CoaB-like_sf"/>
</dbReference>
<dbReference type="Gene3D" id="3.40.50.10300">
    <property type="entry name" value="CoaB-like"/>
    <property type="match status" value="1"/>
</dbReference>
<gene>
    <name evidence="2" type="ORF">ElP_63650</name>
</gene>
<accession>A0A518HC34</accession>
<feature type="domain" description="DNA/pantothenate metabolism flavoprotein C-terminal" evidence="1">
    <location>
        <begin position="103"/>
        <end position="241"/>
    </location>
</feature>
<organism evidence="2 3">
    <name type="scientific">Tautonia plasticadhaerens</name>
    <dbReference type="NCBI Taxonomy" id="2527974"/>
    <lineage>
        <taxon>Bacteria</taxon>
        <taxon>Pseudomonadati</taxon>
        <taxon>Planctomycetota</taxon>
        <taxon>Planctomycetia</taxon>
        <taxon>Isosphaerales</taxon>
        <taxon>Isosphaeraceae</taxon>
        <taxon>Tautonia</taxon>
    </lineage>
</organism>
<dbReference type="OrthoDB" id="9802554at2"/>
<dbReference type="AlphaFoldDB" id="A0A518HC34"/>
<dbReference type="GO" id="GO:0015937">
    <property type="term" value="P:coenzyme A biosynthetic process"/>
    <property type="evidence" value="ECO:0007669"/>
    <property type="project" value="UniProtKB-ARBA"/>
</dbReference>
<evidence type="ECO:0000313" key="2">
    <source>
        <dbReference type="EMBL" id="QDV38410.1"/>
    </source>
</evidence>
<dbReference type="InterPro" id="IPR007085">
    <property type="entry name" value="DNA/pantothenate-metab_flavo_C"/>
</dbReference>
<dbReference type="Proteomes" id="UP000317835">
    <property type="component" value="Chromosome"/>
</dbReference>
<evidence type="ECO:0000313" key="3">
    <source>
        <dbReference type="Proteomes" id="UP000317835"/>
    </source>
</evidence>
<dbReference type="Pfam" id="PF04127">
    <property type="entry name" value="DFP"/>
    <property type="match status" value="2"/>
</dbReference>
<proteinExistence type="predicted"/>
<sequence length="251" mass="27788">MRVVVTGGGTIAPIDDVRHVANASTGRFSAAISEAWLERGADVWHVHAPSAERPIRRHLGRLDLDADPAEIRRRLDEVTLRWRAHRDRLHLVPLPRGDVRDYATALAQALRPRPTPADVVMLAMAASDFEPEPTPGKLSSDADELLIRCRRAPKVIQSVRDWAPDAYLVGFKLLSGATEAELIRAAEEACHVNRADLTVANDLRHYRAGRHTIHLVRPGHPVETYCSAEGDLAARLVDRILDWTDRSGSGI</sequence>
<keyword evidence="2" id="KW-0436">Ligase</keyword>
<reference evidence="2 3" key="1">
    <citation type="submission" date="2019-02" db="EMBL/GenBank/DDBJ databases">
        <title>Deep-cultivation of Planctomycetes and their phenomic and genomic characterization uncovers novel biology.</title>
        <authorList>
            <person name="Wiegand S."/>
            <person name="Jogler M."/>
            <person name="Boedeker C."/>
            <person name="Pinto D."/>
            <person name="Vollmers J."/>
            <person name="Rivas-Marin E."/>
            <person name="Kohn T."/>
            <person name="Peeters S.H."/>
            <person name="Heuer A."/>
            <person name="Rast P."/>
            <person name="Oberbeckmann S."/>
            <person name="Bunk B."/>
            <person name="Jeske O."/>
            <person name="Meyerdierks A."/>
            <person name="Storesund J.E."/>
            <person name="Kallscheuer N."/>
            <person name="Luecker S."/>
            <person name="Lage O.M."/>
            <person name="Pohl T."/>
            <person name="Merkel B.J."/>
            <person name="Hornburger P."/>
            <person name="Mueller R.-W."/>
            <person name="Bruemmer F."/>
            <person name="Labrenz M."/>
            <person name="Spormann A.M."/>
            <person name="Op den Camp H."/>
            <person name="Overmann J."/>
            <person name="Amann R."/>
            <person name="Jetten M.S.M."/>
            <person name="Mascher T."/>
            <person name="Medema M.H."/>
            <person name="Devos D.P."/>
            <person name="Kaster A.-K."/>
            <person name="Ovreas L."/>
            <person name="Rohde M."/>
            <person name="Galperin M.Y."/>
            <person name="Jogler C."/>
        </authorList>
    </citation>
    <scope>NUCLEOTIDE SEQUENCE [LARGE SCALE GENOMIC DNA]</scope>
    <source>
        <strain evidence="2 3">ElP</strain>
    </source>
</reference>
<dbReference type="GO" id="GO:0016874">
    <property type="term" value="F:ligase activity"/>
    <property type="evidence" value="ECO:0007669"/>
    <property type="project" value="UniProtKB-KW"/>
</dbReference>